<dbReference type="AlphaFoldDB" id="A0A2N5NUQ1"/>
<organism evidence="3 4">
    <name type="scientific">Mediterraneibacter gnavus</name>
    <name type="common">Ruminococcus gnavus</name>
    <dbReference type="NCBI Taxonomy" id="33038"/>
    <lineage>
        <taxon>Bacteria</taxon>
        <taxon>Bacillati</taxon>
        <taxon>Bacillota</taxon>
        <taxon>Clostridia</taxon>
        <taxon>Lachnospirales</taxon>
        <taxon>Lachnospiraceae</taxon>
        <taxon>Mediterraneibacter</taxon>
    </lineage>
</organism>
<gene>
    <name evidence="2" type="ORF">LIQ10_11045</name>
    <name evidence="3" type="ORF">O4N78_03475</name>
</gene>
<reference evidence="3" key="2">
    <citation type="submission" date="2022-12" db="EMBL/GenBank/DDBJ databases">
        <title>Genome of R. gnavus strain RSHDN_120.</title>
        <authorList>
            <person name="Abdugheni R."/>
        </authorList>
    </citation>
    <scope>NUCLEOTIDE SEQUENCE</scope>
    <source>
        <strain evidence="3">RSHDN_120</strain>
    </source>
</reference>
<dbReference type="Proteomes" id="UP001297422">
    <property type="component" value="Unassembled WGS sequence"/>
</dbReference>
<comment type="caution">
    <text evidence="3">The sequence shown here is derived from an EMBL/GenBank/DDBJ whole genome shotgun (WGS) entry which is preliminary data.</text>
</comment>
<feature type="coiled-coil region" evidence="1">
    <location>
        <begin position="10"/>
        <end position="37"/>
    </location>
</feature>
<proteinExistence type="predicted"/>
<dbReference type="EMBL" id="JAJBNC010000017">
    <property type="protein sequence ID" value="MCB5494269.1"/>
    <property type="molecule type" value="Genomic_DNA"/>
</dbReference>
<evidence type="ECO:0000313" key="2">
    <source>
        <dbReference type="EMBL" id="MCB5494269.1"/>
    </source>
</evidence>
<dbReference type="EMBL" id="JAPZEG010000002">
    <property type="protein sequence ID" value="MDE1202644.1"/>
    <property type="molecule type" value="Genomic_DNA"/>
</dbReference>
<keyword evidence="1" id="KW-0175">Coiled coil</keyword>
<evidence type="ECO:0000256" key="1">
    <source>
        <dbReference type="SAM" id="Coils"/>
    </source>
</evidence>
<accession>A0A2N5NUQ1</accession>
<evidence type="ECO:0000313" key="3">
    <source>
        <dbReference type="EMBL" id="MDE1202644.1"/>
    </source>
</evidence>
<sequence>MPKINIDQLAIEVMQELDAYREDVQEAVEKAVKETAKQTAAELRSISPEGDTGEYAKHWSYKRDKNLSGRHRYDMVVYSKKPEYRITHLLEKGHAKRNGGRVDGIPHVKIAEKHAKEILQERIERYL</sequence>
<dbReference type="InterPro" id="IPR010064">
    <property type="entry name" value="HK97-gp10_tail"/>
</dbReference>
<reference evidence="2" key="1">
    <citation type="submission" date="2021-10" db="EMBL/GenBank/DDBJ databases">
        <title>Collection of gut derived symbiotic bacterial strains cultured from healthy donors.</title>
        <authorList>
            <person name="Lin H."/>
            <person name="Littmann E."/>
            <person name="Claire K."/>
            <person name="Pamer E."/>
        </authorList>
    </citation>
    <scope>NUCLEOTIDE SEQUENCE</scope>
    <source>
        <strain evidence="2">MSK.23.4</strain>
    </source>
</reference>
<protein>
    <submittedName>
        <fullName evidence="3">HK97 gp10 family phage protein</fullName>
    </submittedName>
</protein>
<dbReference type="Proteomes" id="UP001149331">
    <property type="component" value="Unassembled WGS sequence"/>
</dbReference>
<dbReference type="Pfam" id="PF04883">
    <property type="entry name" value="HK97-gp10_like"/>
    <property type="match status" value="1"/>
</dbReference>
<dbReference type="RefSeq" id="WP_101884790.1">
    <property type="nucleotide sequence ID" value="NZ_JAAIMT010000013.1"/>
</dbReference>
<evidence type="ECO:0000313" key="4">
    <source>
        <dbReference type="Proteomes" id="UP001149331"/>
    </source>
</evidence>
<name>A0A2N5NUQ1_MEDGN</name>